<proteinExistence type="predicted"/>
<sequence length="68" mass="7733">MATKNENKKVGIVQEDRPKRKKSLTSVLEKQKKNQDADGEAGVDPQMEQLNDMPDAHEHPKEPKKIKP</sequence>
<reference evidence="2 3" key="1">
    <citation type="submission" date="2024-01" db="EMBL/GenBank/DDBJ databases">
        <title>Sphingobacterium tenebrionis sp. nov., a novel endophyte isolated from tenebrio molitor intestines.</title>
        <authorList>
            <person name="Zhang C."/>
        </authorList>
    </citation>
    <scope>NUCLEOTIDE SEQUENCE [LARGE SCALE GENOMIC DNA]</scope>
    <source>
        <strain evidence="2 3">PU5-4</strain>
    </source>
</reference>
<comment type="caution">
    <text evidence="2">The sequence shown here is derived from an EMBL/GenBank/DDBJ whole genome shotgun (WGS) entry which is preliminary data.</text>
</comment>
<feature type="compositionally biased region" description="Basic and acidic residues" evidence="1">
    <location>
        <begin position="1"/>
        <end position="18"/>
    </location>
</feature>
<gene>
    <name evidence="2" type="ORF">VJ786_10630</name>
</gene>
<keyword evidence="3" id="KW-1185">Reference proteome</keyword>
<feature type="region of interest" description="Disordered" evidence="1">
    <location>
        <begin position="1"/>
        <end position="68"/>
    </location>
</feature>
<feature type="compositionally biased region" description="Basic and acidic residues" evidence="1">
    <location>
        <begin position="54"/>
        <end position="68"/>
    </location>
</feature>
<evidence type="ECO:0000313" key="3">
    <source>
        <dbReference type="Proteomes" id="UP001363035"/>
    </source>
</evidence>
<accession>A0ABU8I7B0</accession>
<dbReference type="EMBL" id="JAYLLN010000024">
    <property type="protein sequence ID" value="MEI5985356.1"/>
    <property type="molecule type" value="Genomic_DNA"/>
</dbReference>
<evidence type="ECO:0000256" key="1">
    <source>
        <dbReference type="SAM" id="MobiDB-lite"/>
    </source>
</evidence>
<dbReference type="RefSeq" id="WP_099365997.1">
    <property type="nucleotide sequence ID" value="NZ_JAYLLN010000024.1"/>
</dbReference>
<evidence type="ECO:0000313" key="2">
    <source>
        <dbReference type="EMBL" id="MEI5985356.1"/>
    </source>
</evidence>
<dbReference type="Proteomes" id="UP001363035">
    <property type="component" value="Unassembled WGS sequence"/>
</dbReference>
<name>A0ABU8I7B0_9SPHI</name>
<protein>
    <recommendedName>
        <fullName evidence="4">Cold-shock protein</fullName>
    </recommendedName>
</protein>
<organism evidence="2 3">
    <name type="scientific">Sphingobacterium tenebrionis</name>
    <dbReference type="NCBI Taxonomy" id="3111775"/>
    <lineage>
        <taxon>Bacteria</taxon>
        <taxon>Pseudomonadati</taxon>
        <taxon>Bacteroidota</taxon>
        <taxon>Sphingobacteriia</taxon>
        <taxon>Sphingobacteriales</taxon>
        <taxon>Sphingobacteriaceae</taxon>
        <taxon>Sphingobacterium</taxon>
    </lineage>
</organism>
<evidence type="ECO:0008006" key="4">
    <source>
        <dbReference type="Google" id="ProtNLM"/>
    </source>
</evidence>